<keyword evidence="3" id="KW-1185">Reference proteome</keyword>
<name>A0AAN7A312_9PEZI</name>
<feature type="transmembrane region" description="Helical" evidence="1">
    <location>
        <begin position="109"/>
        <end position="129"/>
    </location>
</feature>
<proteinExistence type="predicted"/>
<comment type="caution">
    <text evidence="2">The sequence shown here is derived from an EMBL/GenBank/DDBJ whole genome shotgun (WGS) entry which is preliminary data.</text>
</comment>
<reference evidence="2" key="2">
    <citation type="submission" date="2023-05" db="EMBL/GenBank/DDBJ databases">
        <authorList>
            <consortium name="Lawrence Berkeley National Laboratory"/>
            <person name="Steindorff A."/>
            <person name="Hensen N."/>
            <person name="Bonometti L."/>
            <person name="Westerberg I."/>
            <person name="Brannstrom I.O."/>
            <person name="Guillou S."/>
            <person name="Cros-Aarteil S."/>
            <person name="Calhoun S."/>
            <person name="Haridas S."/>
            <person name="Kuo A."/>
            <person name="Mondo S."/>
            <person name="Pangilinan J."/>
            <person name="Riley R."/>
            <person name="Labutti K."/>
            <person name="Andreopoulos B."/>
            <person name="Lipzen A."/>
            <person name="Chen C."/>
            <person name="Yanf M."/>
            <person name="Daum C."/>
            <person name="Ng V."/>
            <person name="Clum A."/>
            <person name="Ohm R."/>
            <person name="Martin F."/>
            <person name="Silar P."/>
            <person name="Natvig D."/>
            <person name="Lalanne C."/>
            <person name="Gautier V."/>
            <person name="Ament-Velasquez S.L."/>
            <person name="Kruys A."/>
            <person name="Hutchinson M.I."/>
            <person name="Powell A.J."/>
            <person name="Barry K."/>
            <person name="Miller A.N."/>
            <person name="Grigoriev I.V."/>
            <person name="Debuchy R."/>
            <person name="Gladieux P."/>
            <person name="Thoren M.H."/>
            <person name="Johannesson H."/>
        </authorList>
    </citation>
    <scope>NUCLEOTIDE SEQUENCE</scope>
    <source>
        <strain evidence="2">CBS 892.96</strain>
    </source>
</reference>
<evidence type="ECO:0000313" key="3">
    <source>
        <dbReference type="Proteomes" id="UP001302321"/>
    </source>
</evidence>
<evidence type="ECO:0000256" key="1">
    <source>
        <dbReference type="SAM" id="Phobius"/>
    </source>
</evidence>
<reference evidence="2" key="1">
    <citation type="journal article" date="2023" name="Mol. Phylogenet. Evol.">
        <title>Genome-scale phylogeny and comparative genomics of the fungal order Sordariales.</title>
        <authorList>
            <person name="Hensen N."/>
            <person name="Bonometti L."/>
            <person name="Westerberg I."/>
            <person name="Brannstrom I.O."/>
            <person name="Guillou S."/>
            <person name="Cros-Aarteil S."/>
            <person name="Calhoun S."/>
            <person name="Haridas S."/>
            <person name="Kuo A."/>
            <person name="Mondo S."/>
            <person name="Pangilinan J."/>
            <person name="Riley R."/>
            <person name="LaButti K."/>
            <person name="Andreopoulos B."/>
            <person name="Lipzen A."/>
            <person name="Chen C."/>
            <person name="Yan M."/>
            <person name="Daum C."/>
            <person name="Ng V."/>
            <person name="Clum A."/>
            <person name="Steindorff A."/>
            <person name="Ohm R.A."/>
            <person name="Martin F."/>
            <person name="Silar P."/>
            <person name="Natvig D.O."/>
            <person name="Lalanne C."/>
            <person name="Gautier V."/>
            <person name="Ament-Velasquez S.L."/>
            <person name="Kruys A."/>
            <person name="Hutchinson M.I."/>
            <person name="Powell A.J."/>
            <person name="Barry K."/>
            <person name="Miller A.N."/>
            <person name="Grigoriev I.V."/>
            <person name="Debuchy R."/>
            <person name="Gladieux P."/>
            <person name="Hiltunen Thoren M."/>
            <person name="Johannesson H."/>
        </authorList>
    </citation>
    <scope>NUCLEOTIDE SEQUENCE</scope>
    <source>
        <strain evidence="2">CBS 892.96</strain>
    </source>
</reference>
<organism evidence="2 3">
    <name type="scientific">Triangularia setosa</name>
    <dbReference type="NCBI Taxonomy" id="2587417"/>
    <lineage>
        <taxon>Eukaryota</taxon>
        <taxon>Fungi</taxon>
        <taxon>Dikarya</taxon>
        <taxon>Ascomycota</taxon>
        <taxon>Pezizomycotina</taxon>
        <taxon>Sordariomycetes</taxon>
        <taxon>Sordariomycetidae</taxon>
        <taxon>Sordariales</taxon>
        <taxon>Podosporaceae</taxon>
        <taxon>Triangularia</taxon>
    </lineage>
</organism>
<dbReference type="AlphaFoldDB" id="A0AAN7A312"/>
<protein>
    <submittedName>
        <fullName evidence="2">Uncharacterized protein</fullName>
    </submittedName>
</protein>
<keyword evidence="1" id="KW-0472">Membrane</keyword>
<feature type="transmembrane region" description="Helical" evidence="1">
    <location>
        <begin position="75"/>
        <end position="97"/>
    </location>
</feature>
<keyword evidence="1" id="KW-1133">Transmembrane helix</keyword>
<sequence>MDHNFTEFAFHRQHTEDDMVILGQAFLSQLFLTVEYDCAIFSLANIQNNGLNHRLVVDSSLDDSSGTSSTRTVCLTAVLLISIYLPIICCIFTWMCFRCRRKGDRSPLSFRFLGWLSLCQLFQLIAWLLDFIPGAER</sequence>
<accession>A0AAN7A312</accession>
<keyword evidence="1" id="KW-0812">Transmembrane</keyword>
<dbReference type="Proteomes" id="UP001302321">
    <property type="component" value="Unassembled WGS sequence"/>
</dbReference>
<dbReference type="EMBL" id="MU866337">
    <property type="protein sequence ID" value="KAK4173526.1"/>
    <property type="molecule type" value="Genomic_DNA"/>
</dbReference>
<evidence type="ECO:0000313" key="2">
    <source>
        <dbReference type="EMBL" id="KAK4173526.1"/>
    </source>
</evidence>
<gene>
    <name evidence="2" type="ORF">QBC36DRAFT_55714</name>
</gene>